<gene>
    <name evidence="1" type="ORF">B9J98_04375</name>
</gene>
<name>A0A2R7Y3G7_9ARCH</name>
<dbReference type="InterPro" id="IPR050664">
    <property type="entry name" value="Octanoyltrans_LipM/LipL"/>
</dbReference>
<dbReference type="Proteomes" id="UP000244066">
    <property type="component" value="Unassembled WGS sequence"/>
</dbReference>
<dbReference type="Pfam" id="PF01976">
    <property type="entry name" value="DUF116"/>
    <property type="match status" value="1"/>
</dbReference>
<dbReference type="PANTHER" id="PTHR43679:SF2">
    <property type="entry name" value="OCTANOYL-[GCVH]:PROTEIN N-OCTANOYLTRANSFERASE"/>
    <property type="match status" value="1"/>
</dbReference>
<dbReference type="SUPFAM" id="SSF55681">
    <property type="entry name" value="Class II aaRS and biotin synthetases"/>
    <property type="match status" value="1"/>
</dbReference>
<dbReference type="PANTHER" id="PTHR43679">
    <property type="entry name" value="OCTANOYLTRANSFERASE LIPM-RELATED"/>
    <property type="match status" value="1"/>
</dbReference>
<sequence length="364" mass="41282">MVKALKIPIIKLKDKELESVKKRVTCLKWELGYAPDYDRVRDVLVRGFEETLGIELKPGELTERELELFEKRLPWFKSEEWVFMDRRSPKGSAMVHAVDKKPGGVVRVSLAVDRDANVIKSVLITGDFFIFPQRAIMDLEAALKFIPTDAGRIREAVHRVFEEGRVRVLGMAEDDFVELILEALEKADLEAFGIDWSEANNVYPVTKDIVSTLKRGFDYMLLPYCSKMTSCEYRRRDGCAKCGGCTVGEAYTLAEEFGLKPITIHSFEHLMETLRAMRANGARGFVGCCCEAFYVKHRDEMRDAGVPGIIIDIEEKTCYDLGKAEEAYRGGFEAQTRLNLELLRKILLAASKVGDGNCRGLTWR</sequence>
<evidence type="ECO:0000313" key="1">
    <source>
        <dbReference type="EMBL" id="PUA32091.1"/>
    </source>
</evidence>
<proteinExistence type="predicted"/>
<dbReference type="InterPro" id="IPR045864">
    <property type="entry name" value="aa-tRNA-synth_II/BPL/LPL"/>
</dbReference>
<dbReference type="EMBL" id="NDWU01000009">
    <property type="protein sequence ID" value="PUA32091.1"/>
    <property type="molecule type" value="Genomic_DNA"/>
</dbReference>
<dbReference type="InterPro" id="IPR002829">
    <property type="entry name" value="DUF116"/>
</dbReference>
<dbReference type="Gene3D" id="3.30.390.50">
    <property type="entry name" value="CO dehydrogenase flavoprotein, C-terminal domain"/>
    <property type="match status" value="1"/>
</dbReference>
<protein>
    <recommendedName>
        <fullName evidence="3">Lipoate--protein ligase</fullName>
    </recommendedName>
</protein>
<reference evidence="1 2" key="1">
    <citation type="submission" date="2017-04" db="EMBL/GenBank/DDBJ databases">
        <title>Draft Aigarchaeota genome from a New Zealand hot spring.</title>
        <authorList>
            <person name="Reysenbach A.-L."/>
            <person name="Donaho J.A."/>
            <person name="Gerhart J."/>
            <person name="Kelley J.F."/>
            <person name="Kouba K."/>
            <person name="Podar M."/>
            <person name="Stott M."/>
        </authorList>
    </citation>
    <scope>NUCLEOTIDE SEQUENCE [LARGE SCALE GENOMIC DNA]</scope>
    <source>
        <strain evidence="1">NZ13_MG1</strain>
    </source>
</reference>
<organism evidence="1 2">
    <name type="scientific">Candidatus Terraquivivens tikiterensis</name>
    <dbReference type="NCBI Taxonomy" id="1980982"/>
    <lineage>
        <taxon>Archaea</taxon>
        <taxon>Nitrososphaerota</taxon>
        <taxon>Candidatus Wolframiiraptoraceae</taxon>
        <taxon>Candidatus Terraquivivens</taxon>
    </lineage>
</organism>
<evidence type="ECO:0000313" key="2">
    <source>
        <dbReference type="Proteomes" id="UP000244066"/>
    </source>
</evidence>
<dbReference type="SUPFAM" id="SSF82649">
    <property type="entry name" value="SufE/NifU"/>
    <property type="match status" value="1"/>
</dbReference>
<dbReference type="Gene3D" id="3.30.930.10">
    <property type="entry name" value="Bira Bifunctional Protein, Domain 2"/>
    <property type="match status" value="1"/>
</dbReference>
<comment type="caution">
    <text evidence="1">The sequence shown here is derived from an EMBL/GenBank/DDBJ whole genome shotgun (WGS) entry which is preliminary data.</text>
</comment>
<dbReference type="AlphaFoldDB" id="A0A2R7Y3G7"/>
<accession>A0A2R7Y3G7</accession>
<evidence type="ECO:0008006" key="3">
    <source>
        <dbReference type="Google" id="ProtNLM"/>
    </source>
</evidence>